<evidence type="ECO:0000313" key="12">
    <source>
        <dbReference type="Proteomes" id="UP000199032"/>
    </source>
</evidence>
<dbReference type="CDD" id="cd03130">
    <property type="entry name" value="GATase1_CobB"/>
    <property type="match status" value="1"/>
</dbReference>
<feature type="domain" description="CobB/CobQ-like glutamine amidotransferase" evidence="10">
    <location>
        <begin position="249"/>
        <end position="441"/>
    </location>
</feature>
<dbReference type="InterPro" id="IPR011698">
    <property type="entry name" value="GATase_3"/>
</dbReference>
<proteinExistence type="inferred from homology"/>
<keyword evidence="3 8" id="KW-0436">Ligase</keyword>
<evidence type="ECO:0000259" key="10">
    <source>
        <dbReference type="Pfam" id="PF07685"/>
    </source>
</evidence>
<comment type="cofactor">
    <cofactor evidence="1 8">
        <name>Mg(2+)</name>
        <dbReference type="ChEBI" id="CHEBI:18420"/>
    </cofactor>
</comment>
<dbReference type="EC" id="6.3.5.11" evidence="8"/>
<dbReference type="GO" id="GO:0009236">
    <property type="term" value="P:cobalamin biosynthetic process"/>
    <property type="evidence" value="ECO:0007669"/>
    <property type="project" value="UniProtKB-UniRule"/>
</dbReference>
<dbReference type="Pfam" id="PF07685">
    <property type="entry name" value="GATase_3"/>
    <property type="match status" value="1"/>
</dbReference>
<dbReference type="NCBIfam" id="NF002204">
    <property type="entry name" value="PRK01077.1"/>
    <property type="match status" value="1"/>
</dbReference>
<dbReference type="GO" id="GO:0042242">
    <property type="term" value="F:cobyrinic acid a,c-diamide synthase activity"/>
    <property type="evidence" value="ECO:0007669"/>
    <property type="project" value="UniProtKB-UniRule"/>
</dbReference>
<dbReference type="InterPro" id="IPR002586">
    <property type="entry name" value="CobQ/CobB/MinD/ParA_Nub-bd_dom"/>
</dbReference>
<keyword evidence="2 8" id="KW-0169">Cobalamin biosynthesis</keyword>
<evidence type="ECO:0000256" key="7">
    <source>
        <dbReference type="ARBA" id="ARBA00022962"/>
    </source>
</evidence>
<keyword evidence="4 8" id="KW-0547">Nucleotide-binding</keyword>
<dbReference type="STRING" id="1742972.COMA1_30279"/>
<dbReference type="UniPathway" id="UPA00148">
    <property type="reaction ID" value="UER00231"/>
</dbReference>
<dbReference type="HAMAP" id="MF_00027">
    <property type="entry name" value="CobB_CbiA"/>
    <property type="match status" value="1"/>
</dbReference>
<dbReference type="PANTHER" id="PTHR43873">
    <property type="entry name" value="COBYRINATE A,C-DIAMIDE SYNTHASE"/>
    <property type="match status" value="1"/>
</dbReference>
<dbReference type="InterPro" id="IPR027417">
    <property type="entry name" value="P-loop_NTPase"/>
</dbReference>
<dbReference type="NCBIfam" id="TIGR00379">
    <property type="entry name" value="cobB"/>
    <property type="match status" value="1"/>
</dbReference>
<dbReference type="EMBL" id="CZQA01000009">
    <property type="protein sequence ID" value="CUS36853.1"/>
    <property type="molecule type" value="Genomic_DNA"/>
</dbReference>
<dbReference type="OrthoDB" id="9764035at2"/>
<keyword evidence="5 8" id="KW-0067">ATP-binding</keyword>
<dbReference type="RefSeq" id="WP_090749390.1">
    <property type="nucleotide sequence ID" value="NZ_CZQA01000009.1"/>
</dbReference>
<comment type="function">
    <text evidence="8">Catalyzes the ATP-dependent amidation of the two carboxylate groups at positions a and c of cobyrinate, using either L-glutamine or ammonia as the nitrogen source.</text>
</comment>
<evidence type="ECO:0000256" key="2">
    <source>
        <dbReference type="ARBA" id="ARBA00022573"/>
    </source>
</evidence>
<dbReference type="Proteomes" id="UP000199032">
    <property type="component" value="Unassembled WGS sequence"/>
</dbReference>
<sequence length="468" mass="49995">MKPYPRLVIAGTHSGVGKTTATLAILAALRERGRLVQPFKVGPDFIDPSHHQAATGRSSRNLDGWMLGADCNREIFVSAATDVDVSVIEGVMGLFDGSSPVNEIGSTAELAKQLEAPVLLIVDGSAMARSAAAMVAGYARFDPALRVAGVLFNRVSSDGHYQLLKAAVEQETDVIPLGYLRPDPTVTIVERHLGLVMPGHEQAPAPYQRLARLVQDTVDLEGLEVLAKSCAPFPFTRDPITHPAPKTVRIGVARDAAFCFYYPDNLELLEAKGGELVSFSPIHDEMLPDDLGLLYFGGGYPELHGAALAANRPMKQAIRRFAERGGTIYAECGGMMYLTQGIRSFEGVLSEMVGLFPAEATMQSKRMTLGYRAIELTRPCMLGAAGLAARGHEFHYSEVIPKGPLAYACTLADAQGESKGFDGMLLNNTLGLYTHLHFASQPSIAASLIASVGRTDSGANVPGVSKVS</sequence>
<dbReference type="Gene3D" id="3.40.50.880">
    <property type="match status" value="1"/>
</dbReference>
<organism evidence="11 12">
    <name type="scientific">Candidatus Nitrospira nitrosa</name>
    <dbReference type="NCBI Taxonomy" id="1742972"/>
    <lineage>
        <taxon>Bacteria</taxon>
        <taxon>Pseudomonadati</taxon>
        <taxon>Nitrospirota</taxon>
        <taxon>Nitrospiria</taxon>
        <taxon>Nitrospirales</taxon>
        <taxon>Nitrospiraceae</taxon>
        <taxon>Nitrospira</taxon>
    </lineage>
</organism>
<evidence type="ECO:0000256" key="3">
    <source>
        <dbReference type="ARBA" id="ARBA00022598"/>
    </source>
</evidence>
<dbReference type="PROSITE" id="PS51274">
    <property type="entry name" value="GATASE_COBBQ"/>
    <property type="match status" value="1"/>
</dbReference>
<dbReference type="Pfam" id="PF01656">
    <property type="entry name" value="CbiA"/>
    <property type="match status" value="1"/>
</dbReference>
<protein>
    <recommendedName>
        <fullName evidence="8">Cobyrinate a,c-diamide synthase</fullName>
        <ecNumber evidence="8">6.3.5.11</ecNumber>
    </recommendedName>
    <alternativeName>
        <fullName evidence="8">Cobyrinic acid a,c-diamide synthetase</fullName>
    </alternativeName>
</protein>
<dbReference type="SUPFAM" id="SSF52540">
    <property type="entry name" value="P-loop containing nucleoside triphosphate hydrolases"/>
    <property type="match status" value="1"/>
</dbReference>
<keyword evidence="7 8" id="KW-0315">Glutamine amidotransferase</keyword>
<dbReference type="Gene3D" id="3.40.50.300">
    <property type="entry name" value="P-loop containing nucleotide triphosphate hydrolases"/>
    <property type="match status" value="2"/>
</dbReference>
<dbReference type="PANTHER" id="PTHR43873:SF1">
    <property type="entry name" value="COBYRINATE A,C-DIAMIDE SYNTHASE"/>
    <property type="match status" value="1"/>
</dbReference>
<comment type="similarity">
    <text evidence="8">Belongs to the CobB/CbiA family.</text>
</comment>
<feature type="domain" description="CobQ/CobB/MinD/ParA nucleotide binding" evidence="9">
    <location>
        <begin position="7"/>
        <end position="189"/>
    </location>
</feature>
<dbReference type="GO" id="GO:0005524">
    <property type="term" value="F:ATP binding"/>
    <property type="evidence" value="ECO:0007669"/>
    <property type="project" value="UniProtKB-UniRule"/>
</dbReference>
<comment type="miscellaneous">
    <text evidence="8">The a and c carboxylates of cobyrinate are activated for nucleophilic attack via formation of a phosphorylated intermediate by ATP. CbiA catalyzes first the amidation of the c-carboxylate, and then that of the a-carboxylate.</text>
</comment>
<evidence type="ECO:0000256" key="1">
    <source>
        <dbReference type="ARBA" id="ARBA00001946"/>
    </source>
</evidence>
<evidence type="ECO:0000256" key="8">
    <source>
        <dbReference type="HAMAP-Rule" id="MF_00027"/>
    </source>
</evidence>
<evidence type="ECO:0000256" key="6">
    <source>
        <dbReference type="ARBA" id="ARBA00022842"/>
    </source>
</evidence>
<dbReference type="CDD" id="cd05388">
    <property type="entry name" value="CobB_N"/>
    <property type="match status" value="1"/>
</dbReference>
<evidence type="ECO:0000259" key="9">
    <source>
        <dbReference type="Pfam" id="PF01656"/>
    </source>
</evidence>
<keyword evidence="6 8" id="KW-0460">Magnesium</keyword>
<feature type="active site" description="Nucleophile" evidence="8">
    <location>
        <position position="332"/>
    </location>
</feature>
<feature type="site" description="Increases nucleophilicity of active site Cys" evidence="8">
    <location>
        <position position="435"/>
    </location>
</feature>
<dbReference type="SUPFAM" id="SSF52317">
    <property type="entry name" value="Class I glutamine amidotransferase-like"/>
    <property type="match status" value="1"/>
</dbReference>
<comment type="catalytic activity">
    <reaction evidence="8">
        <text>cob(II)yrinate + 2 L-glutamine + 2 ATP + 2 H2O = cob(II)yrinate a,c diamide + 2 L-glutamate + 2 ADP + 2 phosphate + 2 H(+)</text>
        <dbReference type="Rhea" id="RHEA:26289"/>
        <dbReference type="ChEBI" id="CHEBI:15377"/>
        <dbReference type="ChEBI" id="CHEBI:15378"/>
        <dbReference type="ChEBI" id="CHEBI:29985"/>
        <dbReference type="ChEBI" id="CHEBI:30616"/>
        <dbReference type="ChEBI" id="CHEBI:43474"/>
        <dbReference type="ChEBI" id="CHEBI:58359"/>
        <dbReference type="ChEBI" id="CHEBI:58537"/>
        <dbReference type="ChEBI" id="CHEBI:58894"/>
        <dbReference type="ChEBI" id="CHEBI:456216"/>
        <dbReference type="EC" id="6.3.5.11"/>
    </reaction>
</comment>
<keyword evidence="12" id="KW-1185">Reference proteome</keyword>
<gene>
    <name evidence="11" type="primary">cobB</name>
    <name evidence="8" type="synonym">cbiA</name>
    <name evidence="11" type="ORF">COMA1_30279</name>
</gene>
<dbReference type="AlphaFoldDB" id="A0A0S4LH69"/>
<evidence type="ECO:0000256" key="4">
    <source>
        <dbReference type="ARBA" id="ARBA00022741"/>
    </source>
</evidence>
<name>A0A0S4LH69_9BACT</name>
<evidence type="ECO:0000256" key="5">
    <source>
        <dbReference type="ARBA" id="ARBA00022840"/>
    </source>
</evidence>
<comment type="domain">
    <text evidence="8">Comprises of two domains. The C-terminal domain contains the binding site for glutamine and catalyzes the hydrolysis of this substrate to glutamate and ammonia. The N-terminal domain is anticipated to bind ATP and cobyrinate and catalyzes the ultimate synthesis of the diamide product. The ammonia produced via the glutaminase domain is probably translocated to the adjacent domain via a molecular tunnel, where it reacts with an activated intermediate.</text>
</comment>
<evidence type="ECO:0000313" key="11">
    <source>
        <dbReference type="EMBL" id="CUS36853.1"/>
    </source>
</evidence>
<accession>A0A0S4LH69</accession>
<dbReference type="InterPro" id="IPR004484">
    <property type="entry name" value="CbiA/CobB_synth"/>
</dbReference>
<reference evidence="11 12" key="1">
    <citation type="submission" date="2015-10" db="EMBL/GenBank/DDBJ databases">
        <authorList>
            <person name="Gilbert D.G."/>
        </authorList>
    </citation>
    <scope>NUCLEOTIDE SEQUENCE [LARGE SCALE GENOMIC DNA]</scope>
    <source>
        <strain evidence="11">COMA1</strain>
    </source>
</reference>
<comment type="pathway">
    <text evidence="8">Cofactor biosynthesis; adenosylcobalamin biosynthesis; cob(II)yrinate a,c-diamide from sirohydrochlorin (anaerobic route): step 10/10.</text>
</comment>
<dbReference type="InterPro" id="IPR029062">
    <property type="entry name" value="Class_I_gatase-like"/>
</dbReference>